<dbReference type="Proteomes" id="UP001165160">
    <property type="component" value="Unassembled WGS sequence"/>
</dbReference>
<feature type="region of interest" description="Disordered" evidence="1">
    <location>
        <begin position="1186"/>
        <end position="1239"/>
    </location>
</feature>
<dbReference type="InterPro" id="IPR027038">
    <property type="entry name" value="RanGap"/>
</dbReference>
<evidence type="ECO:0000256" key="1">
    <source>
        <dbReference type="SAM" id="MobiDB-lite"/>
    </source>
</evidence>
<dbReference type="SUPFAM" id="SSF52047">
    <property type="entry name" value="RNI-like"/>
    <property type="match status" value="1"/>
</dbReference>
<feature type="compositionally biased region" description="Polar residues" evidence="1">
    <location>
        <begin position="771"/>
        <end position="788"/>
    </location>
</feature>
<gene>
    <name evidence="2" type="ORF">TrVE_jg1050</name>
</gene>
<feature type="region of interest" description="Disordered" evidence="1">
    <location>
        <begin position="1"/>
        <end position="33"/>
    </location>
</feature>
<dbReference type="PANTHER" id="PTHR24113">
    <property type="entry name" value="RAN GTPASE-ACTIVATING PROTEIN 1"/>
    <property type="match status" value="1"/>
</dbReference>
<keyword evidence="3" id="KW-1185">Reference proteome</keyword>
<feature type="compositionally biased region" description="Basic residues" evidence="1">
    <location>
        <begin position="1224"/>
        <end position="1239"/>
    </location>
</feature>
<dbReference type="SMART" id="SM00368">
    <property type="entry name" value="LRR_RI"/>
    <property type="match status" value="4"/>
</dbReference>
<dbReference type="AlphaFoldDB" id="A0A9W7B3S0"/>
<evidence type="ECO:0000313" key="2">
    <source>
        <dbReference type="EMBL" id="GMH83459.1"/>
    </source>
</evidence>
<dbReference type="GO" id="GO:0006913">
    <property type="term" value="P:nucleocytoplasmic transport"/>
    <property type="evidence" value="ECO:0007669"/>
    <property type="project" value="TreeGrafter"/>
</dbReference>
<protein>
    <submittedName>
        <fullName evidence="2">Uncharacterized protein</fullName>
    </submittedName>
</protein>
<dbReference type="Pfam" id="PF13516">
    <property type="entry name" value="LRR_6"/>
    <property type="match status" value="1"/>
</dbReference>
<dbReference type="GO" id="GO:0005096">
    <property type="term" value="F:GTPase activator activity"/>
    <property type="evidence" value="ECO:0007669"/>
    <property type="project" value="InterPro"/>
</dbReference>
<reference evidence="3" key="1">
    <citation type="journal article" date="2023" name="Commun. Biol.">
        <title>Genome analysis of Parmales, the sister group of diatoms, reveals the evolutionary specialization of diatoms from phago-mixotrophs to photoautotrophs.</title>
        <authorList>
            <person name="Ban H."/>
            <person name="Sato S."/>
            <person name="Yoshikawa S."/>
            <person name="Yamada K."/>
            <person name="Nakamura Y."/>
            <person name="Ichinomiya M."/>
            <person name="Sato N."/>
            <person name="Blanc-Mathieu R."/>
            <person name="Endo H."/>
            <person name="Kuwata A."/>
            <person name="Ogata H."/>
        </authorList>
    </citation>
    <scope>NUCLEOTIDE SEQUENCE [LARGE SCALE GENOMIC DNA]</scope>
    <source>
        <strain evidence="3">NIES 3699</strain>
    </source>
</reference>
<comment type="caution">
    <text evidence="2">The sequence shown here is derived from an EMBL/GenBank/DDBJ whole genome shotgun (WGS) entry which is preliminary data.</text>
</comment>
<dbReference type="InterPro" id="IPR001611">
    <property type="entry name" value="Leu-rich_rpt"/>
</dbReference>
<evidence type="ECO:0000313" key="3">
    <source>
        <dbReference type="Proteomes" id="UP001165160"/>
    </source>
</evidence>
<dbReference type="Gene3D" id="3.80.10.10">
    <property type="entry name" value="Ribonuclease Inhibitor"/>
    <property type="match status" value="1"/>
</dbReference>
<feature type="region of interest" description="Disordered" evidence="1">
    <location>
        <begin position="767"/>
        <end position="788"/>
    </location>
</feature>
<dbReference type="EMBL" id="BRXX01000026">
    <property type="protein sequence ID" value="GMH83459.1"/>
    <property type="molecule type" value="Genomic_DNA"/>
</dbReference>
<sequence length="1239" mass="138711">MDHHPPDLFGLGEGQSYHATPPTEGQSEPPPWRRKRVHLPDHLKLAQFWRTDLIEAQTQEEILKVEMLRPRTSRQQLDIDIYSAHGLYKNCQVRTIEGLAHILKTQTRLRGREYCLLMLQEALNSEKIAEKLLKTMDCLNKPGRIQEATKQWDGIHPYTQIGTFVPNELANLKGSSVLVQNENKAIIAKLRQQQDDEIHHRRTGGKPLSSTFLSEANTTDVIKHRKSRRTTNYSKSHPHLPRTLTRQLSNVGPGEDFFEGDSRRISAAAKMNNNNDEDEDKEEDALDDLLFEESGSSDEEEENSDYNIAQRDAIMFDFDEVGMKAAASYRRNCLKYRTRPHATVLDRMSRDGVDHVNLSNMQLLVTNLRPIAGMLMNMGHLHVLDVSNNNLKEEGGNILSEAMAGNLRRLITLNLSNNDFKSSGVNLAMALKGMHALSSVNLSRNGFEDDVLKTVASCLTNKSKNLSLDLSYNSFTCDSVKHLLPARITNLNLSWNLVGSAGALHIAKELRNSFAKTESLDLSYNRIGDDGCAALVMCAMTSEKIGYINVRSNGITHVAGHLLTLALPYFRSITKVDMSENVLTRGVVNELLRALNHHHYRHHTHVGREKVLEAKRSYRSTVGLEEEEVLLDGVEIPKLEPQKISTVVLESTSVSTSTPNVPDISLHNYALDLSSGLQHLLAEVLRHKILEHEVEVISAFVDGKYLNPRHKLPWSGMFLLHLSARSDQKKAEKGPVHHGHLQLKLDLSNPTQKRVAVAHLVSHHENKMTTDPKNMSNSKKYGVTPTSSEEVNYTTKNIKYNNRRNTVVNKPWLNMIESGIMTYDLHESNLHLFGLVKLDLSSGGRNEVISVLHRILGESSELEYVGKSKVNGEIFHATEIFVRPVAESGGGHGAKFKVQTLPLAPLNPEVNLPVSGLIELEIYPNSPKCIYAESVELDLTNLEHRNLANIYAFRNRYCVGEGMMNVMVNGFRLEGIFEPDFTFPSDGALTFVNIVTRPKRGLLQARFTGQTTFYLDLNDVQDYKLATALRTMCLGFNSSCTSVIINCKYEGEAVLFGQIVDEKWSLPTSGKLSFTFVPCVGVGKETGDGWVDSVCSYVTGLSDDLLRVDFLNGTVSVRGGSFCNLQARNLRQIIDAMDTMRGKREAFLVFYRHVSNILGSDGLVALGIELMKGDDWGRKQFNDAAQRKTIGMSSPRKEGVESKAQTEGGRVGSRAAAAPETKERKKKKKKKKKKMKKKK</sequence>
<name>A0A9W7B3S0_9STRA</name>
<dbReference type="InterPro" id="IPR032675">
    <property type="entry name" value="LRR_dom_sf"/>
</dbReference>
<proteinExistence type="predicted"/>
<organism evidence="2 3">
    <name type="scientific">Triparma verrucosa</name>
    <dbReference type="NCBI Taxonomy" id="1606542"/>
    <lineage>
        <taxon>Eukaryota</taxon>
        <taxon>Sar</taxon>
        <taxon>Stramenopiles</taxon>
        <taxon>Ochrophyta</taxon>
        <taxon>Bolidophyceae</taxon>
        <taxon>Parmales</taxon>
        <taxon>Triparmaceae</taxon>
        <taxon>Triparma</taxon>
    </lineage>
</organism>
<dbReference type="PANTHER" id="PTHR24113:SF15">
    <property type="entry name" value="NACHT DOMAIN-CONTAINING PROTEIN"/>
    <property type="match status" value="1"/>
</dbReference>
<accession>A0A9W7B3S0</accession>
<dbReference type="GO" id="GO:0005634">
    <property type="term" value="C:nucleus"/>
    <property type="evidence" value="ECO:0007669"/>
    <property type="project" value="TreeGrafter"/>
</dbReference>
<dbReference type="GO" id="GO:0005829">
    <property type="term" value="C:cytosol"/>
    <property type="evidence" value="ECO:0007669"/>
    <property type="project" value="TreeGrafter"/>
</dbReference>
<dbReference type="GO" id="GO:0048471">
    <property type="term" value="C:perinuclear region of cytoplasm"/>
    <property type="evidence" value="ECO:0007669"/>
    <property type="project" value="TreeGrafter"/>
</dbReference>
<feature type="compositionally biased region" description="Polar residues" evidence="1">
    <location>
        <begin position="208"/>
        <end position="220"/>
    </location>
</feature>
<feature type="region of interest" description="Disordered" evidence="1">
    <location>
        <begin position="194"/>
        <end position="240"/>
    </location>
</feature>
<dbReference type="GO" id="GO:0031267">
    <property type="term" value="F:small GTPase binding"/>
    <property type="evidence" value="ECO:0007669"/>
    <property type="project" value="TreeGrafter"/>
</dbReference>